<gene>
    <name evidence="1" type="ORF">BST12_30210</name>
</gene>
<dbReference type="AlphaFoldDB" id="A0A1W9YMV1"/>
<evidence type="ECO:0000313" key="1">
    <source>
        <dbReference type="EMBL" id="ORA01366.1"/>
    </source>
</evidence>
<organism evidence="1 2">
    <name type="scientific">Mycobacterium angelicum</name>
    <dbReference type="NCBI Taxonomy" id="470074"/>
    <lineage>
        <taxon>Bacteria</taxon>
        <taxon>Bacillati</taxon>
        <taxon>Actinomycetota</taxon>
        <taxon>Actinomycetes</taxon>
        <taxon>Mycobacteriales</taxon>
        <taxon>Mycobacteriaceae</taxon>
        <taxon>Mycobacterium</taxon>
    </lineage>
</organism>
<name>A0A1W9YMV1_MYCAN</name>
<keyword evidence="2" id="KW-1185">Reference proteome</keyword>
<accession>A0A1W9YMV1</accession>
<protein>
    <submittedName>
        <fullName evidence="1">Uncharacterized protein</fullName>
    </submittedName>
</protein>
<feature type="non-terminal residue" evidence="1">
    <location>
        <position position="1"/>
    </location>
</feature>
<dbReference type="Proteomes" id="UP000192284">
    <property type="component" value="Unassembled WGS sequence"/>
</dbReference>
<feature type="non-terminal residue" evidence="1">
    <location>
        <position position="79"/>
    </location>
</feature>
<sequence length="79" mass="8477">GSKSWTARTWQMLAARGVRIAADVAAEGRAGYGVPGDHGNVFEDLTARAVQPDDALVVFFGSRNDQGMDPEDPEMLAEK</sequence>
<evidence type="ECO:0000313" key="2">
    <source>
        <dbReference type="Proteomes" id="UP000192284"/>
    </source>
</evidence>
<reference evidence="1 2" key="1">
    <citation type="submission" date="2017-02" db="EMBL/GenBank/DDBJ databases">
        <title>The new phylogeny of genus Mycobacterium.</title>
        <authorList>
            <person name="Tortoli E."/>
            <person name="Trovato A."/>
            <person name="Cirillo D.M."/>
        </authorList>
    </citation>
    <scope>NUCLEOTIDE SEQUENCE [LARGE SCALE GENOMIC DNA]</scope>
    <source>
        <strain evidence="1 2">DSM 45057</strain>
    </source>
</reference>
<comment type="caution">
    <text evidence="1">The sequence shown here is derived from an EMBL/GenBank/DDBJ whole genome shotgun (WGS) entry which is preliminary data.</text>
</comment>
<dbReference type="EMBL" id="MVHE01000445">
    <property type="protein sequence ID" value="ORA01366.1"/>
    <property type="molecule type" value="Genomic_DNA"/>
</dbReference>
<proteinExistence type="predicted"/>